<reference evidence="2" key="1">
    <citation type="submission" date="2023-07" db="EMBL/GenBank/DDBJ databases">
        <title>Genome content predicts the carbon catabolic preferences of heterotrophic bacteria.</title>
        <authorList>
            <person name="Gralka M."/>
        </authorList>
    </citation>
    <scope>NUCLEOTIDE SEQUENCE</scope>
    <source>
        <strain evidence="2">C2R13</strain>
    </source>
</reference>
<dbReference type="AlphaFoldDB" id="A0AAP4U091"/>
<dbReference type="EMBL" id="JAUORK010000011">
    <property type="protein sequence ID" value="MDO6672451.1"/>
    <property type="molecule type" value="Genomic_DNA"/>
</dbReference>
<keyword evidence="1" id="KW-0472">Membrane</keyword>
<evidence type="ECO:0000256" key="1">
    <source>
        <dbReference type="SAM" id="Phobius"/>
    </source>
</evidence>
<feature type="transmembrane region" description="Helical" evidence="1">
    <location>
        <begin position="6"/>
        <end position="23"/>
    </location>
</feature>
<dbReference type="RefSeq" id="WP_303568832.1">
    <property type="nucleotide sequence ID" value="NZ_JAUORK010000011.1"/>
</dbReference>
<keyword evidence="1" id="KW-1133">Transmembrane helix</keyword>
<dbReference type="Proteomes" id="UP001170481">
    <property type="component" value="Unassembled WGS sequence"/>
</dbReference>
<comment type="caution">
    <text evidence="2">The sequence shown here is derived from an EMBL/GenBank/DDBJ whole genome shotgun (WGS) entry which is preliminary data.</text>
</comment>
<proteinExistence type="predicted"/>
<evidence type="ECO:0000313" key="3">
    <source>
        <dbReference type="Proteomes" id="UP001170481"/>
    </source>
</evidence>
<protein>
    <submittedName>
        <fullName evidence="2">Uncharacterized protein</fullName>
    </submittedName>
</protein>
<evidence type="ECO:0000313" key="2">
    <source>
        <dbReference type="EMBL" id="MDO6672451.1"/>
    </source>
</evidence>
<gene>
    <name evidence="2" type="ORF">Q4535_10005</name>
</gene>
<accession>A0AAP4U091</accession>
<name>A0AAP4U091_9GAMM</name>
<sequence length="123" mass="14278">MQWEWLWGLGGLGIGGFIGFWLGRWRPRREEWNQAVQPLLSALVEAEPDVVRGERLALDPSLLDAFRQVASRREFYRFTSGIEYVNLQLAAAHAAHHDREERQLLLDQARVSLANLQDSLRRR</sequence>
<keyword evidence="1" id="KW-0812">Transmembrane</keyword>
<organism evidence="2 3">
    <name type="scientific">Cobetia amphilecti</name>
    <dbReference type="NCBI Taxonomy" id="1055104"/>
    <lineage>
        <taxon>Bacteria</taxon>
        <taxon>Pseudomonadati</taxon>
        <taxon>Pseudomonadota</taxon>
        <taxon>Gammaproteobacteria</taxon>
        <taxon>Oceanospirillales</taxon>
        <taxon>Halomonadaceae</taxon>
        <taxon>Cobetia</taxon>
    </lineage>
</organism>